<organism evidence="1 2">
    <name type="scientific">Photobacterium aphoticum</name>
    <dbReference type="NCBI Taxonomy" id="754436"/>
    <lineage>
        <taxon>Bacteria</taxon>
        <taxon>Pseudomonadati</taxon>
        <taxon>Pseudomonadota</taxon>
        <taxon>Gammaproteobacteria</taxon>
        <taxon>Vibrionales</taxon>
        <taxon>Vibrionaceae</taxon>
        <taxon>Photobacterium</taxon>
    </lineage>
</organism>
<dbReference type="STRING" id="754436.JCM19237_1090"/>
<comment type="caution">
    <text evidence="1">The sequence shown here is derived from an EMBL/GenBank/DDBJ whole genome shotgun (WGS) entry which is preliminary data.</text>
</comment>
<proteinExistence type="predicted"/>
<evidence type="ECO:0000313" key="1">
    <source>
        <dbReference type="EMBL" id="GAL04418.1"/>
    </source>
</evidence>
<evidence type="ECO:0000313" key="2">
    <source>
        <dbReference type="Proteomes" id="UP000029227"/>
    </source>
</evidence>
<name>A0A090QQ91_9GAMM</name>
<dbReference type="AlphaFoldDB" id="A0A090QQ91"/>
<protein>
    <submittedName>
        <fullName evidence="1">Uncharacterized protein</fullName>
    </submittedName>
</protein>
<gene>
    <name evidence="1" type="ORF">JCM19237_1090</name>
</gene>
<dbReference type="EMBL" id="BBMN01000004">
    <property type="protein sequence ID" value="GAL04418.1"/>
    <property type="molecule type" value="Genomic_DNA"/>
</dbReference>
<reference evidence="1 2" key="1">
    <citation type="journal article" date="2014" name="Genome Announc.">
        <title>Draft Genome Sequences of Two Vibrionaceae Species, Vibrio ponticus C121 and Photobacterium aphoticum C119, Isolated as Coral Reef Microbiota.</title>
        <authorList>
            <person name="Al-saari N."/>
            <person name="Meirelles P.M."/>
            <person name="Mino S."/>
            <person name="Suda W."/>
            <person name="Oshima K."/>
            <person name="Hattori M."/>
            <person name="Ohkuma M."/>
            <person name="Thompson F.L."/>
            <person name="Gomez-Gil B."/>
            <person name="Sawabe T."/>
            <person name="Sawabe T."/>
        </authorList>
    </citation>
    <scope>NUCLEOTIDE SEQUENCE [LARGE SCALE GENOMIC DNA]</scope>
    <source>
        <strain evidence="1 2">JCM 19237</strain>
    </source>
</reference>
<sequence length="54" mass="5475">MDPATGVVSALSLTVNAHGDVVGGLKQGMVIVTAGAQELLSGQQVRAWEREGGI</sequence>
<accession>A0A090QQ91</accession>
<dbReference type="Proteomes" id="UP000029227">
    <property type="component" value="Unassembled WGS sequence"/>
</dbReference>